<comment type="caution">
    <text evidence="20">The sequence shown here is derived from an EMBL/GenBank/DDBJ whole genome shotgun (WGS) entry which is preliminary data.</text>
</comment>
<feature type="region of interest" description="Disordered" evidence="17">
    <location>
        <begin position="1"/>
        <end position="51"/>
    </location>
</feature>
<dbReference type="InterPro" id="IPR032438">
    <property type="entry name" value="ERCC3_RAD25_C"/>
</dbReference>
<evidence type="ECO:0000313" key="21">
    <source>
        <dbReference type="Proteomes" id="UP000663852"/>
    </source>
</evidence>
<dbReference type="GO" id="GO:0008253">
    <property type="term" value="F:5'-nucleotidase activity"/>
    <property type="evidence" value="ECO:0007669"/>
    <property type="project" value="InterPro"/>
</dbReference>
<dbReference type="InterPro" id="IPR001161">
    <property type="entry name" value="XPB/Ssl2"/>
</dbReference>
<keyword evidence="8" id="KW-0238">DNA-binding</keyword>
<dbReference type="SMART" id="SM00487">
    <property type="entry name" value="DEXDc"/>
    <property type="match status" value="1"/>
</dbReference>
<evidence type="ECO:0000256" key="1">
    <source>
        <dbReference type="ARBA" id="ARBA00004123"/>
    </source>
</evidence>
<dbReference type="CDD" id="cd18789">
    <property type="entry name" value="SF2_C_XPB"/>
    <property type="match status" value="1"/>
</dbReference>
<dbReference type="SMART" id="SM00490">
    <property type="entry name" value="HELICc"/>
    <property type="match status" value="1"/>
</dbReference>
<dbReference type="GO" id="GO:0006289">
    <property type="term" value="P:nucleotide-excision repair"/>
    <property type="evidence" value="ECO:0007669"/>
    <property type="project" value="InterPro"/>
</dbReference>
<evidence type="ECO:0000256" key="14">
    <source>
        <dbReference type="ARBA" id="ARBA00044799"/>
    </source>
</evidence>
<dbReference type="InterPro" id="IPR006935">
    <property type="entry name" value="Helicase/UvrB_N"/>
</dbReference>
<keyword evidence="5" id="KW-0378">Hydrolase</keyword>
<comment type="catalytic activity">
    <reaction evidence="16">
        <text>ATP + H2O = ADP + phosphate + H(+)</text>
        <dbReference type="Rhea" id="RHEA:13065"/>
        <dbReference type="ChEBI" id="CHEBI:15377"/>
        <dbReference type="ChEBI" id="CHEBI:15378"/>
        <dbReference type="ChEBI" id="CHEBI:30616"/>
        <dbReference type="ChEBI" id="CHEBI:43474"/>
        <dbReference type="ChEBI" id="CHEBI:456216"/>
        <dbReference type="EC" id="5.6.2.4"/>
    </reaction>
</comment>
<dbReference type="OrthoDB" id="10262986at2759"/>
<dbReference type="GO" id="GO:0006367">
    <property type="term" value="P:transcription initiation at RNA polymerase II promoter"/>
    <property type="evidence" value="ECO:0007669"/>
    <property type="project" value="InterPro"/>
</dbReference>
<dbReference type="Pfam" id="PF04851">
    <property type="entry name" value="ResIII"/>
    <property type="match status" value="1"/>
</dbReference>
<evidence type="ECO:0000256" key="10">
    <source>
        <dbReference type="ARBA" id="ARBA00023235"/>
    </source>
</evidence>
<feature type="domain" description="Helicase ATP-binding" evidence="18">
    <location>
        <begin position="296"/>
        <end position="441"/>
    </location>
</feature>
<keyword evidence="11" id="KW-0539">Nucleus</keyword>
<evidence type="ECO:0000256" key="5">
    <source>
        <dbReference type="ARBA" id="ARBA00022801"/>
    </source>
</evidence>
<keyword evidence="7" id="KW-0067">ATP-binding</keyword>
<accession>A0A814TKD9</accession>
<keyword evidence="10" id="KW-0413">Isomerase</keyword>
<sequence length="1123" mass="126321">MNKHSVSEEWNEQCSKKLKRTSQSSDDERARGDAYTSFEGRPSATELEDTHEELPLSYTSDGHIILESFTSDHQRAQDLLFAIAEPIHDLERSNIYEITANSLHTAMYFGLNTEGILADLHELSKTSVPICIIDRIKSCTAEYGKVRLVLKQNRYFIECISSHVLTTLLQDPQIQECRLAPIDETVDTSLEGSENRLENVQSTSFEVNQSKVVMLRKRCQQLKYPLVEDYAFAEDTLIPNLNIQLSSKATLRPYQEESLRKVFNNGRARSGVIVLPCGECFRSCSITINQEDCILGAGKSLVGVAAACTINKRCLVLCNSNVSVEQWREQFKTWSTANDGIIRLLTSKNKNNFNNSGICISTYQMVASNTGHTADTSRVLKSLKNHDWGLILLDEVHMCPADSFRRILNTVRAHIKLGLTATPVREDDRIIDLNFLVGPSLYEANWMALQNAGFIATVRCAEVQCAMTSEFLREYRFTSDDSLKRRLSVFNPNKFRACQALIEYHEQRSDKIIVFCDDVSAVRVYALKLVKPFIHGKVSHSERMVLLQNFQRNSKINTIFISRVGDAAFDLPEANVVIQLSSHGSSRRQEAQRLGRILRSKRNTGASGNNAFFYSLMSEQTDEMSYSSGRQRFLKERGYSYEKLSDADLVSDQTQLQFSTCEQQEQLLREVLTMSSQEEDEKVERPSANKKKAKPIHPLFRLFRNILLDMATKYDPIPTSAPPETLSRSNKWSLVYSDLAIGMGILGLTLLIISIHIQKENGTDGIHRAGTAIMSIFQSDYITLFGGPLTESHQIWLKEGIEAYKEYQHSHVTDPLKPGVGFRLVQALLSLNHSAGKNFVDVILVSRNESEAGKRVRNSINHYNLDISRMSFTNGTDVTKYLQAWECDLFLTTEEAQVRTVLSANAIITSKKIAAGLVCDIAAEATHASLNEPPSPIIDSSLLTAIASVWPKDQVRIAFDGDGVLFSDEAERVFQTSGLDAFRKYEHEKLDIALSEGPMHSFAIKLQKLRNALATEEQWRVRTFLVTARNGVGNERVLRTLERWGLQIDETHFLGGLNKTPFLIAIDPAIFFDDSSEHIERAKKYVPAAHIVYGVRNVKPDEIVTSSSTTTLVPEETPANTDT</sequence>
<evidence type="ECO:0000256" key="9">
    <source>
        <dbReference type="ARBA" id="ARBA00023204"/>
    </source>
</evidence>
<dbReference type="FunFam" id="3.40.50.300:FF:000077">
    <property type="entry name" value="Probable DNA repair helicase RAD25"/>
    <property type="match status" value="1"/>
</dbReference>
<dbReference type="GO" id="GO:0005524">
    <property type="term" value="F:ATP binding"/>
    <property type="evidence" value="ECO:0007669"/>
    <property type="project" value="UniProtKB-KW"/>
</dbReference>
<protein>
    <recommendedName>
        <fullName evidence="14">General transcription and DNA repair factor IIH helicase/translocase subunit XPB</fullName>
        <ecNumber evidence="13">5.6.2.4</ecNumber>
    </recommendedName>
    <alternativeName>
        <fullName evidence="15">DNA 3'-5' helicase/translocase XPB</fullName>
    </alternativeName>
</protein>
<dbReference type="InterPro" id="IPR014001">
    <property type="entry name" value="Helicase_ATP-bd"/>
</dbReference>
<reference evidence="20" key="1">
    <citation type="submission" date="2021-02" db="EMBL/GenBank/DDBJ databases">
        <authorList>
            <person name="Nowell W R."/>
        </authorList>
    </citation>
    <scope>NUCLEOTIDE SEQUENCE</scope>
</reference>
<comment type="similarity">
    <text evidence="2">Belongs to the helicase family. RAD25/XPB subfamily.</text>
</comment>
<dbReference type="Proteomes" id="UP000663852">
    <property type="component" value="Unassembled WGS sequence"/>
</dbReference>
<evidence type="ECO:0000256" key="16">
    <source>
        <dbReference type="ARBA" id="ARBA00048988"/>
    </source>
</evidence>
<dbReference type="PANTHER" id="PTHR11274">
    <property type="entry name" value="RAD25/XP-B DNA REPAIR HELICASE"/>
    <property type="match status" value="1"/>
</dbReference>
<dbReference type="InterPro" id="IPR027417">
    <property type="entry name" value="P-loop_NTPase"/>
</dbReference>
<dbReference type="GO" id="GO:0005675">
    <property type="term" value="C:transcription factor TFIIH holo complex"/>
    <property type="evidence" value="ECO:0007669"/>
    <property type="project" value="TreeGrafter"/>
</dbReference>
<dbReference type="InterPro" id="IPR050615">
    <property type="entry name" value="ATP-dep_DNA_Helicase"/>
</dbReference>
<dbReference type="GO" id="GO:0000287">
    <property type="term" value="F:magnesium ion binding"/>
    <property type="evidence" value="ECO:0007669"/>
    <property type="project" value="InterPro"/>
</dbReference>
<dbReference type="EMBL" id="CAJNOJ010000126">
    <property type="protein sequence ID" value="CAF1162533.1"/>
    <property type="molecule type" value="Genomic_DNA"/>
</dbReference>
<dbReference type="InterPro" id="IPR032830">
    <property type="entry name" value="XPB/Ssl2_N"/>
</dbReference>
<dbReference type="PRINTS" id="PR00851">
    <property type="entry name" value="XRODRMPGMNTB"/>
</dbReference>
<evidence type="ECO:0000256" key="17">
    <source>
        <dbReference type="SAM" id="MobiDB-lite"/>
    </source>
</evidence>
<keyword evidence="9" id="KW-0234">DNA repair</keyword>
<dbReference type="GO" id="GO:0097550">
    <property type="term" value="C:transcription preinitiation complex"/>
    <property type="evidence" value="ECO:0007669"/>
    <property type="project" value="TreeGrafter"/>
</dbReference>
<evidence type="ECO:0000256" key="13">
    <source>
        <dbReference type="ARBA" id="ARBA00034808"/>
    </source>
</evidence>
<evidence type="ECO:0000256" key="2">
    <source>
        <dbReference type="ARBA" id="ARBA00006637"/>
    </source>
</evidence>
<evidence type="ECO:0000256" key="6">
    <source>
        <dbReference type="ARBA" id="ARBA00022806"/>
    </source>
</evidence>
<proteinExistence type="inferred from homology"/>
<keyword evidence="4" id="KW-0227">DNA damage</keyword>
<dbReference type="GO" id="GO:0005737">
    <property type="term" value="C:cytoplasm"/>
    <property type="evidence" value="ECO:0007669"/>
    <property type="project" value="InterPro"/>
</dbReference>
<evidence type="ECO:0000256" key="15">
    <source>
        <dbReference type="ARBA" id="ARBA00044810"/>
    </source>
</evidence>
<evidence type="ECO:0000259" key="19">
    <source>
        <dbReference type="PROSITE" id="PS51194"/>
    </source>
</evidence>
<keyword evidence="3" id="KW-0547">Nucleotide-binding</keyword>
<evidence type="ECO:0000313" key="20">
    <source>
        <dbReference type="EMBL" id="CAF1162533.1"/>
    </source>
</evidence>
<dbReference type="Pfam" id="PF13625">
    <property type="entry name" value="Helicase_C_3"/>
    <property type="match status" value="1"/>
</dbReference>
<dbReference type="EC" id="5.6.2.4" evidence="13"/>
<name>A0A814TKD9_ADIRI</name>
<dbReference type="Gene3D" id="3.40.50.300">
    <property type="entry name" value="P-loop containing nucleotide triphosphate hydrolases"/>
    <property type="match status" value="2"/>
</dbReference>
<dbReference type="CDD" id="cd18029">
    <property type="entry name" value="DEXHc_XPB"/>
    <property type="match status" value="1"/>
</dbReference>
<keyword evidence="6" id="KW-0347">Helicase</keyword>
<evidence type="ECO:0000256" key="12">
    <source>
        <dbReference type="ARBA" id="ARBA00034617"/>
    </source>
</evidence>
<evidence type="ECO:0000259" key="18">
    <source>
        <dbReference type="PROSITE" id="PS51192"/>
    </source>
</evidence>
<evidence type="ECO:0000256" key="11">
    <source>
        <dbReference type="ARBA" id="ARBA00023242"/>
    </source>
</evidence>
<dbReference type="NCBIfam" id="TIGR00603">
    <property type="entry name" value="rad25"/>
    <property type="match status" value="1"/>
</dbReference>
<dbReference type="Pfam" id="PF06189">
    <property type="entry name" value="5-nucleotidase"/>
    <property type="match status" value="2"/>
</dbReference>
<feature type="domain" description="Helicase C-terminal" evidence="19">
    <location>
        <begin position="496"/>
        <end position="650"/>
    </location>
</feature>
<dbReference type="SUPFAM" id="SSF52540">
    <property type="entry name" value="P-loop containing nucleoside triphosphate hydrolases"/>
    <property type="match status" value="1"/>
</dbReference>
<dbReference type="GO" id="GO:0000112">
    <property type="term" value="C:nucleotide-excision repair factor 3 complex"/>
    <property type="evidence" value="ECO:0007669"/>
    <property type="project" value="TreeGrafter"/>
</dbReference>
<evidence type="ECO:0000256" key="8">
    <source>
        <dbReference type="ARBA" id="ARBA00023125"/>
    </source>
</evidence>
<comment type="catalytic activity">
    <reaction evidence="12">
        <text>Couples ATP hydrolysis with the unwinding of duplex DNA by translocating in the 3'-5' direction.</text>
        <dbReference type="EC" id="5.6.2.4"/>
    </reaction>
</comment>
<dbReference type="InterPro" id="IPR001650">
    <property type="entry name" value="Helicase_C-like"/>
</dbReference>
<dbReference type="Pfam" id="PF16203">
    <property type="entry name" value="ERCC3_RAD25_C"/>
    <property type="match status" value="1"/>
</dbReference>
<dbReference type="GO" id="GO:0003677">
    <property type="term" value="F:DNA binding"/>
    <property type="evidence" value="ECO:0007669"/>
    <property type="project" value="UniProtKB-KW"/>
</dbReference>
<dbReference type="PROSITE" id="PS51194">
    <property type="entry name" value="HELICASE_CTER"/>
    <property type="match status" value="1"/>
</dbReference>
<dbReference type="AlphaFoldDB" id="A0A814TKD9"/>
<organism evidence="20 21">
    <name type="scientific">Adineta ricciae</name>
    <name type="common">Rotifer</name>
    <dbReference type="NCBI Taxonomy" id="249248"/>
    <lineage>
        <taxon>Eukaryota</taxon>
        <taxon>Metazoa</taxon>
        <taxon>Spiralia</taxon>
        <taxon>Gnathifera</taxon>
        <taxon>Rotifera</taxon>
        <taxon>Eurotatoria</taxon>
        <taxon>Bdelloidea</taxon>
        <taxon>Adinetida</taxon>
        <taxon>Adinetidae</taxon>
        <taxon>Adineta</taxon>
    </lineage>
</organism>
<gene>
    <name evidence="20" type="ORF">EDS130_LOCUS23221</name>
</gene>
<evidence type="ECO:0000256" key="4">
    <source>
        <dbReference type="ARBA" id="ARBA00022763"/>
    </source>
</evidence>
<evidence type="ECO:0000256" key="3">
    <source>
        <dbReference type="ARBA" id="ARBA00022741"/>
    </source>
</evidence>
<dbReference type="GO" id="GO:0043138">
    <property type="term" value="F:3'-5' DNA helicase activity"/>
    <property type="evidence" value="ECO:0007669"/>
    <property type="project" value="UniProtKB-EC"/>
</dbReference>
<dbReference type="PROSITE" id="PS51192">
    <property type="entry name" value="HELICASE_ATP_BIND_1"/>
    <property type="match status" value="1"/>
</dbReference>
<dbReference type="InterPro" id="IPR010394">
    <property type="entry name" value="5-nucleotidase"/>
</dbReference>
<comment type="subcellular location">
    <subcellularLocation>
        <location evidence="1">Nucleus</location>
    </subcellularLocation>
</comment>
<evidence type="ECO:0000256" key="7">
    <source>
        <dbReference type="ARBA" id="ARBA00022840"/>
    </source>
</evidence>
<dbReference type="PANTHER" id="PTHR11274:SF0">
    <property type="entry name" value="GENERAL TRANSCRIPTION AND DNA REPAIR FACTOR IIH HELICASE SUBUNIT XPB"/>
    <property type="match status" value="1"/>
</dbReference>
<dbReference type="GO" id="GO:0009117">
    <property type="term" value="P:nucleotide metabolic process"/>
    <property type="evidence" value="ECO:0007669"/>
    <property type="project" value="InterPro"/>
</dbReference>